<dbReference type="EMBL" id="MWSK01000002">
    <property type="protein sequence ID" value="OXS78967.1"/>
    <property type="molecule type" value="Genomic_DNA"/>
</dbReference>
<comment type="caution">
    <text evidence="1">The sequence shown here is derived from an EMBL/GenBank/DDBJ whole genome shotgun (WGS) entry which is preliminary data.</text>
</comment>
<accession>A0ABX4EAQ5</accession>
<gene>
    <name evidence="1" type="ORF">B1B05_04095</name>
</gene>
<protein>
    <submittedName>
        <fullName evidence="1">Uncharacterized protein</fullName>
    </submittedName>
</protein>
<evidence type="ECO:0000313" key="1">
    <source>
        <dbReference type="EMBL" id="OXS78967.1"/>
    </source>
</evidence>
<evidence type="ECO:0000313" key="2">
    <source>
        <dbReference type="Proteomes" id="UP000215545"/>
    </source>
</evidence>
<name>A0ABX4EAQ5_9BACI</name>
<reference evidence="2" key="1">
    <citation type="submission" date="2017-03" db="EMBL/GenBank/DDBJ databases">
        <title>Bacillus sp. V-88(T) DSM27956, whole genome shotgun sequencing project.</title>
        <authorList>
            <person name="Dastager S.G."/>
            <person name="Neurgaonkar P.S."/>
            <person name="Dharne M.S."/>
        </authorList>
    </citation>
    <scope>NUCLEOTIDE SEQUENCE [LARGE SCALE GENOMIC DNA]</scope>
    <source>
        <strain evidence="2">DSM 25145</strain>
    </source>
</reference>
<keyword evidence="2" id="KW-1185">Reference proteome</keyword>
<sequence>MPGSFFVVLKSKRIKRKQTFFLSKEWVVLLKKNIQGLQAAGSARPTGAGVFSGLPTPLVVLKVQGV</sequence>
<dbReference type="Proteomes" id="UP000215545">
    <property type="component" value="Unassembled WGS sequence"/>
</dbReference>
<proteinExistence type="predicted"/>
<organism evidence="1 2">
    <name type="scientific">Domibacillus enclensis</name>
    <dbReference type="NCBI Taxonomy" id="1017273"/>
    <lineage>
        <taxon>Bacteria</taxon>
        <taxon>Bacillati</taxon>
        <taxon>Bacillota</taxon>
        <taxon>Bacilli</taxon>
        <taxon>Bacillales</taxon>
        <taxon>Bacillaceae</taxon>
        <taxon>Domibacillus</taxon>
    </lineage>
</organism>